<organism evidence="3 4">
    <name type="scientific">Tilletia horrida</name>
    <dbReference type="NCBI Taxonomy" id="155126"/>
    <lineage>
        <taxon>Eukaryota</taxon>
        <taxon>Fungi</taxon>
        <taxon>Dikarya</taxon>
        <taxon>Basidiomycota</taxon>
        <taxon>Ustilaginomycotina</taxon>
        <taxon>Exobasidiomycetes</taxon>
        <taxon>Tilletiales</taxon>
        <taxon>Tilletiaceae</taxon>
        <taxon>Tilletia</taxon>
    </lineage>
</organism>
<comment type="subunit">
    <text evidence="1">Component of the pre-66S ribosomal particle.</text>
</comment>
<dbReference type="GO" id="GO:0042273">
    <property type="term" value="P:ribosomal large subunit biogenesis"/>
    <property type="evidence" value="ECO:0007669"/>
    <property type="project" value="InterPro"/>
</dbReference>
<dbReference type="EMBL" id="JAPDMQ010000002">
    <property type="protein sequence ID" value="KAK0541239.1"/>
    <property type="molecule type" value="Genomic_DNA"/>
</dbReference>
<sequence length="667" mass="69892">MAAADEHGVAAQAWESAYRIFIADADGHLKVLRTAPAAAAPPAATPQTASKAKQQGQTQDAEAAEQNGDAAGQHLEEGTGPQLPCLQLLPIEGRPKIASPSFSSSSVNASPDAVQKMTGGRLASGHWILAIARRDASIDIVLPLPQPVAASPPDADYQPQRAVLIGTTTEDSMRAGMERWVGLSVASSGIYSCTSAGSLRFTPIIVGEEDASSSKAKLGLGLAEATTLKLPQAPLTHVVFATFPHSVNQQTSQAQDPTHFFCGGQDVPLSIWHLASALSSSGAQGPLATEAQQQQQQQPQPQQAAALAADNANEGEADLAALSGKQRKRKRQVEARNKAKELREGEVWRAKSLPNDALSLQQKPNISAIAILNYGSANSHPAPSDDAETSLPPGLQIGTATKTGLFRIYAPEPGSHQGKALHEFACLGGKGAEGKKKEAKGVKGTMAIGLIKKGVAAGGAEVKVVEVGTSEVFVADTQGKLYALDWKTQKLLYQYPNIDGAITSLQSIPSSSSSSPSTSLLFSTSLDRIFRLHSVTSPHQPSLHGKANPGGGRGKTLVEVFAGALHFGEHQEEEAEEMGGSLPAAPVAAVWDGQVPRPLPLPAHVEGGKGGGPRRGADGMDLGSEDEDEEDDEDVWDDMDQVGEEGAEDDAEDGTKRKHVDKKKRLG</sequence>
<dbReference type="Proteomes" id="UP001176521">
    <property type="component" value="Unassembled WGS sequence"/>
</dbReference>
<feature type="compositionally biased region" description="Basic residues" evidence="2">
    <location>
        <begin position="656"/>
        <end position="667"/>
    </location>
</feature>
<dbReference type="GO" id="GO:0005730">
    <property type="term" value="C:nucleolus"/>
    <property type="evidence" value="ECO:0007669"/>
    <property type="project" value="InterPro"/>
</dbReference>
<name>A0AAN6GIU5_9BASI</name>
<dbReference type="InterPro" id="IPR015943">
    <property type="entry name" value="WD40/YVTN_repeat-like_dom_sf"/>
</dbReference>
<dbReference type="PANTHER" id="PTHR16038">
    <property type="entry name" value="NOP SEVEN ASSOCIATED PROTEIN 1"/>
    <property type="match status" value="1"/>
</dbReference>
<evidence type="ECO:0000256" key="2">
    <source>
        <dbReference type="SAM" id="MobiDB-lite"/>
    </source>
</evidence>
<dbReference type="SUPFAM" id="SSF50998">
    <property type="entry name" value="Quinoprotein alcohol dehydrogenase-like"/>
    <property type="match status" value="1"/>
</dbReference>
<dbReference type="GO" id="GO:0030687">
    <property type="term" value="C:preribosome, large subunit precursor"/>
    <property type="evidence" value="ECO:0007669"/>
    <property type="project" value="TreeGrafter"/>
</dbReference>
<feature type="compositionally biased region" description="Acidic residues" evidence="2">
    <location>
        <begin position="623"/>
        <end position="652"/>
    </location>
</feature>
<keyword evidence="4" id="KW-1185">Reference proteome</keyword>
<protein>
    <recommendedName>
        <fullName evidence="5">Ribosome biogenesis protein NSA1</fullName>
    </recommendedName>
</protein>
<evidence type="ECO:0000313" key="4">
    <source>
        <dbReference type="Proteomes" id="UP001176521"/>
    </source>
</evidence>
<reference evidence="3" key="1">
    <citation type="journal article" date="2023" name="PhytoFront">
        <title>Draft Genome Resources of Seven Strains of Tilletia horrida, Causal Agent of Kernel Smut of Rice.</title>
        <authorList>
            <person name="Khanal S."/>
            <person name="Antony Babu S."/>
            <person name="Zhou X.G."/>
        </authorList>
    </citation>
    <scope>NUCLEOTIDE SEQUENCE</scope>
    <source>
        <strain evidence="3">TX3</strain>
    </source>
</reference>
<dbReference type="Gene3D" id="2.130.10.10">
    <property type="entry name" value="YVTN repeat-like/Quinoprotein amine dehydrogenase"/>
    <property type="match status" value="1"/>
</dbReference>
<feature type="compositionally biased region" description="Low complexity" evidence="2">
    <location>
        <begin position="283"/>
        <end position="321"/>
    </location>
</feature>
<evidence type="ECO:0000256" key="1">
    <source>
        <dbReference type="ARBA" id="ARBA00011187"/>
    </source>
</evidence>
<proteinExistence type="predicted"/>
<gene>
    <name evidence="3" type="ORF">OC842_000072</name>
</gene>
<dbReference type="InterPro" id="IPR011047">
    <property type="entry name" value="Quinoprotein_ADH-like_sf"/>
</dbReference>
<accession>A0AAN6GIU5</accession>
<evidence type="ECO:0008006" key="5">
    <source>
        <dbReference type="Google" id="ProtNLM"/>
    </source>
</evidence>
<comment type="caution">
    <text evidence="3">The sequence shown here is derived from an EMBL/GenBank/DDBJ whole genome shotgun (WGS) entry which is preliminary data.</text>
</comment>
<feature type="compositionally biased region" description="Low complexity" evidence="2">
    <location>
        <begin position="37"/>
        <end position="55"/>
    </location>
</feature>
<feature type="region of interest" description="Disordered" evidence="2">
    <location>
        <begin position="283"/>
        <end position="341"/>
    </location>
</feature>
<dbReference type="AlphaFoldDB" id="A0AAN6GIU5"/>
<feature type="region of interest" description="Disordered" evidence="2">
    <location>
        <begin position="598"/>
        <end position="667"/>
    </location>
</feature>
<feature type="region of interest" description="Disordered" evidence="2">
    <location>
        <begin position="37"/>
        <end position="86"/>
    </location>
</feature>
<evidence type="ECO:0000313" key="3">
    <source>
        <dbReference type="EMBL" id="KAK0541239.1"/>
    </source>
</evidence>
<dbReference type="InterPro" id="IPR037379">
    <property type="entry name" value="WDR74/Nsa1"/>
</dbReference>
<dbReference type="PANTHER" id="PTHR16038:SF4">
    <property type="entry name" value="WD REPEAT-CONTAINING PROTEIN 74"/>
    <property type="match status" value="1"/>
</dbReference>
<feature type="compositionally biased region" description="Basic and acidic residues" evidence="2">
    <location>
        <begin position="332"/>
        <end position="341"/>
    </location>
</feature>